<dbReference type="RefSeq" id="WP_303907721.1">
    <property type="nucleotide sequence ID" value="NZ_DYXC01000139.1"/>
</dbReference>
<comment type="caution">
    <text evidence="2">The sequence shown here is derived from an EMBL/GenBank/DDBJ whole genome shotgun (WGS) entry which is preliminary data.</text>
</comment>
<dbReference type="Proteomes" id="UP000703315">
    <property type="component" value="Unassembled WGS sequence"/>
</dbReference>
<feature type="signal peptide" evidence="1">
    <location>
        <begin position="1"/>
        <end position="32"/>
    </location>
</feature>
<name>A0A921FQV1_9MICC</name>
<evidence type="ECO:0000313" key="2">
    <source>
        <dbReference type="EMBL" id="HJF15497.1"/>
    </source>
</evidence>
<evidence type="ECO:0000256" key="1">
    <source>
        <dbReference type="SAM" id="SignalP"/>
    </source>
</evidence>
<feature type="chain" id="PRO_5039336444" description="Secreted protein" evidence="1">
    <location>
        <begin position="33"/>
        <end position="100"/>
    </location>
</feature>
<dbReference type="AlphaFoldDB" id="A0A921FQV1"/>
<reference evidence="2" key="1">
    <citation type="journal article" date="2021" name="PeerJ">
        <title>Extensive microbial diversity within the chicken gut microbiome revealed by metagenomics and culture.</title>
        <authorList>
            <person name="Gilroy R."/>
            <person name="Ravi A."/>
            <person name="Getino M."/>
            <person name="Pursley I."/>
            <person name="Horton D.L."/>
            <person name="Alikhan N.F."/>
            <person name="Baker D."/>
            <person name="Gharbi K."/>
            <person name="Hall N."/>
            <person name="Watson M."/>
            <person name="Adriaenssens E.M."/>
            <person name="Foster-Nyarko E."/>
            <person name="Jarju S."/>
            <person name="Secka A."/>
            <person name="Antonio M."/>
            <person name="Oren A."/>
            <person name="Chaudhuri R.R."/>
            <person name="La Ragione R."/>
            <person name="Hildebrand F."/>
            <person name="Pallen M.J."/>
        </authorList>
    </citation>
    <scope>NUCLEOTIDE SEQUENCE</scope>
    <source>
        <strain evidence="2">ChiHjej13B12-14962</strain>
    </source>
</reference>
<sequence length="100" mass="10622">MARKSFKQTLATLAAGGLLATGLMTASSVASAPEAQAAGCFVVQMPTVISGSCNQPSLVTFQCVGTRGSWAYTYRRATNFAIKKPCALAYNLNIKRITWN</sequence>
<evidence type="ECO:0008006" key="4">
    <source>
        <dbReference type="Google" id="ProtNLM"/>
    </source>
</evidence>
<reference evidence="2" key="2">
    <citation type="submission" date="2021-09" db="EMBL/GenBank/DDBJ databases">
        <authorList>
            <person name="Gilroy R."/>
        </authorList>
    </citation>
    <scope>NUCLEOTIDE SEQUENCE</scope>
    <source>
        <strain evidence="2">ChiHjej13B12-14962</strain>
    </source>
</reference>
<proteinExistence type="predicted"/>
<evidence type="ECO:0000313" key="3">
    <source>
        <dbReference type="Proteomes" id="UP000703315"/>
    </source>
</evidence>
<protein>
    <recommendedName>
        <fullName evidence="4">Secreted protein</fullName>
    </recommendedName>
</protein>
<dbReference type="EMBL" id="DYXC01000139">
    <property type="protein sequence ID" value="HJF15497.1"/>
    <property type="molecule type" value="Genomic_DNA"/>
</dbReference>
<accession>A0A921FQV1</accession>
<gene>
    <name evidence="2" type="ORF">K8V32_12005</name>
</gene>
<keyword evidence="1" id="KW-0732">Signal</keyword>
<organism evidence="2 3">
    <name type="scientific">Enteractinococcus helveticum</name>
    <dbReference type="NCBI Taxonomy" id="1837282"/>
    <lineage>
        <taxon>Bacteria</taxon>
        <taxon>Bacillati</taxon>
        <taxon>Actinomycetota</taxon>
        <taxon>Actinomycetes</taxon>
        <taxon>Micrococcales</taxon>
        <taxon>Micrococcaceae</taxon>
    </lineage>
</organism>